<name>K1PC03_MAGGI</name>
<dbReference type="AlphaFoldDB" id="K1PC03"/>
<dbReference type="EMBL" id="JH817284">
    <property type="protein sequence ID" value="EKC19008.1"/>
    <property type="molecule type" value="Genomic_DNA"/>
</dbReference>
<dbReference type="Pfam" id="PF03137">
    <property type="entry name" value="OATP"/>
    <property type="match status" value="1"/>
</dbReference>
<gene>
    <name evidence="6" type="ORF">CGI_10009987</name>
</gene>
<evidence type="ECO:0000313" key="6">
    <source>
        <dbReference type="EMBL" id="EKC19008.1"/>
    </source>
</evidence>
<dbReference type="PANTHER" id="PTHR11388">
    <property type="entry name" value="ORGANIC ANION TRANSPORTER"/>
    <property type="match status" value="1"/>
</dbReference>
<evidence type="ECO:0000256" key="4">
    <source>
        <dbReference type="ARBA" id="ARBA00022989"/>
    </source>
</evidence>
<dbReference type="GO" id="GO:0016323">
    <property type="term" value="C:basolateral plasma membrane"/>
    <property type="evidence" value="ECO:0007669"/>
    <property type="project" value="TreeGrafter"/>
</dbReference>
<sequence>MAPATIVYKLILFGVMFAAITAFDADAIAQAACSASTSDGIVSAIRRTCGSGQDSCNTICSNAISSMRAIYGIQGSATATCFAAFHFYYKHTTLKPEEKGKALMAMKRYDACYCDRCVHDYLADKDRCWCIAHITDYHWSTVTDRQMLLLITGAIKLTLLLDSLALLGFLSFLVLGCDNPKIAGATFPYHASVNLNCSELEEFEIEANLTSTCNIGCSCSNNHLEPICGINGITYFSPCHAGCTQFFRRITTEEKMVNFSGCSCIMENSSISPEVIMSPVATSGPCKSTCQNLLPFLILLVILTFTVALAHRCPSL</sequence>
<dbReference type="PROSITE" id="PS51465">
    <property type="entry name" value="KAZAL_2"/>
    <property type="match status" value="1"/>
</dbReference>
<organism evidence="6">
    <name type="scientific">Magallana gigas</name>
    <name type="common">Pacific oyster</name>
    <name type="synonym">Crassostrea gigas</name>
    <dbReference type="NCBI Taxonomy" id="29159"/>
    <lineage>
        <taxon>Eukaryota</taxon>
        <taxon>Metazoa</taxon>
        <taxon>Spiralia</taxon>
        <taxon>Lophotrochozoa</taxon>
        <taxon>Mollusca</taxon>
        <taxon>Bivalvia</taxon>
        <taxon>Autobranchia</taxon>
        <taxon>Pteriomorphia</taxon>
        <taxon>Ostreida</taxon>
        <taxon>Ostreoidea</taxon>
        <taxon>Ostreidae</taxon>
        <taxon>Magallana</taxon>
    </lineage>
</organism>
<keyword evidence="5" id="KW-0472">Membrane</keyword>
<keyword evidence="3" id="KW-0812">Transmembrane</keyword>
<dbReference type="Pfam" id="PF07648">
    <property type="entry name" value="Kazal_2"/>
    <property type="match status" value="1"/>
</dbReference>
<dbReference type="HOGENOM" id="CLU_880679_0_0_1"/>
<keyword evidence="2" id="KW-1003">Cell membrane</keyword>
<dbReference type="InterPro" id="IPR004156">
    <property type="entry name" value="OATP"/>
</dbReference>
<comment type="subcellular location">
    <subcellularLocation>
        <location evidence="1">Cell membrane</location>
        <topology evidence="1">Multi-pass membrane protein</topology>
    </subcellularLocation>
</comment>
<dbReference type="GO" id="GO:0015347">
    <property type="term" value="F:sodium-independent organic anion transmembrane transporter activity"/>
    <property type="evidence" value="ECO:0007669"/>
    <property type="project" value="TreeGrafter"/>
</dbReference>
<dbReference type="Gene3D" id="3.30.60.30">
    <property type="match status" value="1"/>
</dbReference>
<evidence type="ECO:0000256" key="5">
    <source>
        <dbReference type="ARBA" id="ARBA00023136"/>
    </source>
</evidence>
<proteinExistence type="predicted"/>
<dbReference type="InterPro" id="IPR036058">
    <property type="entry name" value="Kazal_dom_sf"/>
</dbReference>
<dbReference type="SUPFAM" id="SSF100895">
    <property type="entry name" value="Kazal-type serine protease inhibitors"/>
    <property type="match status" value="1"/>
</dbReference>
<dbReference type="GO" id="GO:0043252">
    <property type="term" value="P:sodium-independent organic anion transport"/>
    <property type="evidence" value="ECO:0007669"/>
    <property type="project" value="TreeGrafter"/>
</dbReference>
<dbReference type="PANTHER" id="PTHR11388:SF142">
    <property type="entry name" value="SOLUTE CARRIER ORGANIC ANION TRANSPORTER FAMILY MEMBER 5A1"/>
    <property type="match status" value="1"/>
</dbReference>
<keyword evidence="4" id="KW-1133">Transmembrane helix</keyword>
<dbReference type="InParanoid" id="K1PC03"/>
<protein>
    <submittedName>
        <fullName evidence="6">Solute carrier organic anion transporter family member 5A1</fullName>
    </submittedName>
</protein>
<accession>K1PC03</accession>
<evidence type="ECO:0000256" key="1">
    <source>
        <dbReference type="ARBA" id="ARBA00004651"/>
    </source>
</evidence>
<reference evidence="6" key="1">
    <citation type="journal article" date="2012" name="Nature">
        <title>The oyster genome reveals stress adaptation and complexity of shell formation.</title>
        <authorList>
            <person name="Zhang G."/>
            <person name="Fang X."/>
            <person name="Guo X."/>
            <person name="Li L."/>
            <person name="Luo R."/>
            <person name="Xu F."/>
            <person name="Yang P."/>
            <person name="Zhang L."/>
            <person name="Wang X."/>
            <person name="Qi H."/>
            <person name="Xiong Z."/>
            <person name="Que H."/>
            <person name="Xie Y."/>
            <person name="Holland P.W."/>
            <person name="Paps J."/>
            <person name="Zhu Y."/>
            <person name="Wu F."/>
            <person name="Chen Y."/>
            <person name="Wang J."/>
            <person name="Peng C."/>
            <person name="Meng J."/>
            <person name="Yang L."/>
            <person name="Liu J."/>
            <person name="Wen B."/>
            <person name="Zhang N."/>
            <person name="Huang Z."/>
            <person name="Zhu Q."/>
            <person name="Feng Y."/>
            <person name="Mount A."/>
            <person name="Hedgecock D."/>
            <person name="Xu Z."/>
            <person name="Liu Y."/>
            <person name="Domazet-Loso T."/>
            <person name="Du Y."/>
            <person name="Sun X."/>
            <person name="Zhang S."/>
            <person name="Liu B."/>
            <person name="Cheng P."/>
            <person name="Jiang X."/>
            <person name="Li J."/>
            <person name="Fan D."/>
            <person name="Wang W."/>
            <person name="Fu W."/>
            <person name="Wang T."/>
            <person name="Wang B."/>
            <person name="Zhang J."/>
            <person name="Peng Z."/>
            <person name="Li Y."/>
            <person name="Li N."/>
            <person name="Wang J."/>
            <person name="Chen M."/>
            <person name="He Y."/>
            <person name="Tan F."/>
            <person name="Song X."/>
            <person name="Zheng Q."/>
            <person name="Huang R."/>
            <person name="Yang H."/>
            <person name="Du X."/>
            <person name="Chen L."/>
            <person name="Yang M."/>
            <person name="Gaffney P.M."/>
            <person name="Wang S."/>
            <person name="Luo L."/>
            <person name="She Z."/>
            <person name="Ming Y."/>
            <person name="Huang W."/>
            <person name="Zhang S."/>
            <person name="Huang B."/>
            <person name="Zhang Y."/>
            <person name="Qu T."/>
            <person name="Ni P."/>
            <person name="Miao G."/>
            <person name="Wang J."/>
            <person name="Wang Q."/>
            <person name="Steinberg C.E."/>
            <person name="Wang H."/>
            <person name="Li N."/>
            <person name="Qian L."/>
            <person name="Zhang G."/>
            <person name="Li Y."/>
            <person name="Yang H."/>
            <person name="Liu X."/>
            <person name="Wang J."/>
            <person name="Yin Y."/>
            <person name="Wang J."/>
        </authorList>
    </citation>
    <scope>NUCLEOTIDE SEQUENCE [LARGE SCALE GENOMIC DNA]</scope>
    <source>
        <strain evidence="6">05x7-T-G4-1.051#20</strain>
    </source>
</reference>
<evidence type="ECO:0000256" key="3">
    <source>
        <dbReference type="ARBA" id="ARBA00022692"/>
    </source>
</evidence>
<evidence type="ECO:0000256" key="2">
    <source>
        <dbReference type="ARBA" id="ARBA00022475"/>
    </source>
</evidence>
<dbReference type="InterPro" id="IPR002350">
    <property type="entry name" value="Kazal_dom"/>
</dbReference>